<evidence type="ECO:0000259" key="1">
    <source>
        <dbReference type="Pfam" id="PF03061"/>
    </source>
</evidence>
<keyword evidence="3" id="KW-1185">Reference proteome</keyword>
<dbReference type="EMBL" id="JAJISD010000003">
    <property type="protein sequence ID" value="MCC8429276.1"/>
    <property type="molecule type" value="Genomic_DNA"/>
</dbReference>
<organism evidence="2 3">
    <name type="scientific">Reyranella aquatilis</name>
    <dbReference type="NCBI Taxonomy" id="2035356"/>
    <lineage>
        <taxon>Bacteria</taxon>
        <taxon>Pseudomonadati</taxon>
        <taxon>Pseudomonadota</taxon>
        <taxon>Alphaproteobacteria</taxon>
        <taxon>Hyphomicrobiales</taxon>
        <taxon>Reyranellaceae</taxon>
        <taxon>Reyranella</taxon>
    </lineage>
</organism>
<dbReference type="InterPro" id="IPR029069">
    <property type="entry name" value="HotDog_dom_sf"/>
</dbReference>
<dbReference type="SUPFAM" id="SSF54637">
    <property type="entry name" value="Thioesterase/thiol ester dehydrase-isomerase"/>
    <property type="match status" value="1"/>
</dbReference>
<evidence type="ECO:0000313" key="2">
    <source>
        <dbReference type="EMBL" id="MCC8429276.1"/>
    </source>
</evidence>
<comment type="caution">
    <text evidence="2">The sequence shown here is derived from an EMBL/GenBank/DDBJ whole genome shotgun (WGS) entry which is preliminary data.</text>
</comment>
<dbReference type="Proteomes" id="UP001198862">
    <property type="component" value="Unassembled WGS sequence"/>
</dbReference>
<dbReference type="Pfam" id="PF03061">
    <property type="entry name" value="4HBT"/>
    <property type="match status" value="1"/>
</dbReference>
<gene>
    <name evidence="2" type="ORF">LJ725_09870</name>
</gene>
<accession>A0ABS8KT76</accession>
<dbReference type="Gene3D" id="3.10.129.10">
    <property type="entry name" value="Hotdog Thioesterase"/>
    <property type="match status" value="1"/>
</dbReference>
<dbReference type="RefSeq" id="WP_230550483.1">
    <property type="nucleotide sequence ID" value="NZ_JAJISD010000003.1"/>
</dbReference>
<reference evidence="2 3" key="1">
    <citation type="submission" date="2021-11" db="EMBL/GenBank/DDBJ databases">
        <authorList>
            <person name="Lee D.-H."/>
            <person name="Kim S.-B."/>
        </authorList>
    </citation>
    <scope>NUCLEOTIDE SEQUENCE [LARGE SCALE GENOMIC DNA]</scope>
    <source>
        <strain evidence="2 3">KCTC 52223</strain>
    </source>
</reference>
<proteinExistence type="predicted"/>
<protein>
    <submittedName>
        <fullName evidence="2">PaaI family thioesterase</fullName>
    </submittedName>
</protein>
<dbReference type="InterPro" id="IPR006683">
    <property type="entry name" value="Thioestr_dom"/>
</dbReference>
<feature type="domain" description="Thioesterase" evidence="1">
    <location>
        <begin position="55"/>
        <end position="128"/>
    </location>
</feature>
<evidence type="ECO:0000313" key="3">
    <source>
        <dbReference type="Proteomes" id="UP001198862"/>
    </source>
</evidence>
<name>A0ABS8KT76_9HYPH</name>
<dbReference type="CDD" id="cd03443">
    <property type="entry name" value="PaaI_thioesterase"/>
    <property type="match status" value="1"/>
</dbReference>
<sequence length="144" mass="15711">MDMPKDDSQPPEGFKPLFRTSPFLDHNGPFFYRENGDGTFVVGLRIQPKHANARGVAHGGILMTLCDISLGYRTTRSQTPSPLIVTASVKTDFAGSAKIGDWVEAHVDVHKVGGRLAFANCYLKVGEERIVHASAVFARTGDRP</sequence>